<accession>A0A8D7F6K6</accession>
<evidence type="ECO:0000256" key="2">
    <source>
        <dbReference type="ARBA" id="ARBA00022690"/>
    </source>
</evidence>
<dbReference type="EMBL" id="HG996471">
    <property type="protein sequence ID" value="CAG1844900.1"/>
    <property type="molecule type" value="Genomic_DNA"/>
</dbReference>
<protein>
    <recommendedName>
        <fullName evidence="4">Cysteine proteinase inhibitor</fullName>
    </recommendedName>
</protein>
<dbReference type="SMART" id="SM00043">
    <property type="entry name" value="CY"/>
    <property type="match status" value="1"/>
</dbReference>
<dbReference type="CDD" id="cd00042">
    <property type="entry name" value="CY"/>
    <property type="match status" value="1"/>
</dbReference>
<organism evidence="7">
    <name type="scientific">Musa acuminata subsp. malaccensis</name>
    <name type="common">Wild banana</name>
    <name type="synonym">Musa malaccensis</name>
    <dbReference type="NCBI Taxonomy" id="214687"/>
    <lineage>
        <taxon>Eukaryota</taxon>
        <taxon>Viridiplantae</taxon>
        <taxon>Streptophyta</taxon>
        <taxon>Embryophyta</taxon>
        <taxon>Tracheophyta</taxon>
        <taxon>Spermatophyta</taxon>
        <taxon>Magnoliopsida</taxon>
        <taxon>Liliopsida</taxon>
        <taxon>Zingiberales</taxon>
        <taxon>Musaceae</taxon>
        <taxon>Musa</taxon>
    </lineage>
</organism>
<dbReference type="PANTHER" id="PTHR11413:SF110">
    <property type="entry name" value="CYSTEINE PROTEINASE INHIBITOR 6"/>
    <property type="match status" value="1"/>
</dbReference>
<evidence type="ECO:0000259" key="6">
    <source>
        <dbReference type="SMART" id="SM00043"/>
    </source>
</evidence>
<dbReference type="Gene3D" id="3.10.450.10">
    <property type="match status" value="1"/>
</dbReference>
<keyword evidence="5" id="KW-1133">Transmembrane helix</keyword>
<name>A0A8D7F6K6_MUSAM</name>
<proteinExistence type="inferred from homology"/>
<keyword evidence="3 4" id="KW-0789">Thiol protease inhibitor</keyword>
<keyword evidence="2 4" id="KW-0646">Protease inhibitor</keyword>
<dbReference type="Pfam" id="PF00031">
    <property type="entry name" value="Cystatin"/>
    <property type="match status" value="1"/>
</dbReference>
<dbReference type="InterPro" id="IPR046350">
    <property type="entry name" value="Cystatin_sf"/>
</dbReference>
<evidence type="ECO:0000256" key="1">
    <source>
        <dbReference type="ARBA" id="ARBA00007233"/>
    </source>
</evidence>
<dbReference type="GO" id="GO:0004869">
    <property type="term" value="F:cysteine-type endopeptidase inhibitor activity"/>
    <property type="evidence" value="ECO:0007669"/>
    <property type="project" value="UniProtKB-KW"/>
</dbReference>
<feature type="domain" description="Cystatin" evidence="6">
    <location>
        <begin position="65"/>
        <end position="155"/>
    </location>
</feature>
<feature type="transmembrane region" description="Helical" evidence="5">
    <location>
        <begin position="38"/>
        <end position="57"/>
    </location>
</feature>
<dbReference type="AlphaFoldDB" id="A0A8D7F6K6"/>
<reference evidence="7" key="1">
    <citation type="submission" date="2021-03" db="EMBL/GenBank/DDBJ databases">
        <authorList>
            <consortium name="Genoscope - CEA"/>
            <person name="William W."/>
        </authorList>
    </citation>
    <scope>NUCLEOTIDE SEQUENCE</scope>
    <source>
        <strain evidence="7">Doubled-haploid Pahang</strain>
    </source>
</reference>
<keyword evidence="5" id="KW-0472">Membrane</keyword>
<sequence>CFSLQRLAFTVRFEALYFRSLLVEGGRSFMASLSAHPYAFLVVSLLVFFLSFGHEAATRGAAAMRNQGGIHDCEGFQNSAEIQGLARFAVEEYNKKQNALLEFIQLLKAKEQVVAGKMYYLTVQTNNCGKKNHYEAKVWVKPWMNFMELQDFKLLDDDPSAWQGNECCFLSL</sequence>
<evidence type="ECO:0000256" key="4">
    <source>
        <dbReference type="RuleBase" id="RU362130"/>
    </source>
</evidence>
<dbReference type="PANTHER" id="PTHR11413">
    <property type="entry name" value="CYSTATIN FAMILY MEMBER"/>
    <property type="match status" value="1"/>
</dbReference>
<evidence type="ECO:0000256" key="3">
    <source>
        <dbReference type="ARBA" id="ARBA00022704"/>
    </source>
</evidence>
<dbReference type="SUPFAM" id="SSF54403">
    <property type="entry name" value="Cystatin/monellin"/>
    <property type="match status" value="1"/>
</dbReference>
<dbReference type="InterPro" id="IPR000010">
    <property type="entry name" value="Cystatin_dom"/>
</dbReference>
<comment type="similarity">
    <text evidence="1 4">Belongs to the cystatin family. Phytocystatin subfamily.</text>
</comment>
<feature type="non-terminal residue" evidence="7">
    <location>
        <position position="172"/>
    </location>
</feature>
<evidence type="ECO:0000256" key="5">
    <source>
        <dbReference type="SAM" id="Phobius"/>
    </source>
</evidence>
<dbReference type="PROSITE" id="PS00287">
    <property type="entry name" value="CYSTATIN"/>
    <property type="match status" value="1"/>
</dbReference>
<keyword evidence="5" id="KW-0812">Transmembrane</keyword>
<evidence type="ECO:0000313" key="7">
    <source>
        <dbReference type="EMBL" id="CAG1844900.1"/>
    </source>
</evidence>
<dbReference type="InterPro" id="IPR018073">
    <property type="entry name" value="Prot_inh_cystat_CS"/>
</dbReference>
<gene>
    <name evidence="7" type="ORF">GSMUA_146950.1</name>
</gene>
<dbReference type="InterPro" id="IPR027214">
    <property type="entry name" value="Cystatin"/>
</dbReference>